<evidence type="ECO:0000313" key="2">
    <source>
        <dbReference type="Proteomes" id="UP000504606"/>
    </source>
</evidence>
<name>A0A6J1TNH6_FRAOC</name>
<protein>
    <submittedName>
        <fullName evidence="3">Uncharacterized protein LOC113218283</fullName>
    </submittedName>
</protein>
<dbReference type="KEGG" id="foc:113218283"/>
<dbReference type="Proteomes" id="UP000504606">
    <property type="component" value="Unplaced"/>
</dbReference>
<dbReference type="OrthoDB" id="8194217at2759"/>
<dbReference type="RefSeq" id="XP_026294352.1">
    <property type="nucleotide sequence ID" value="XM_026438567.2"/>
</dbReference>
<gene>
    <name evidence="3" type="primary">LOC113218283</name>
</gene>
<dbReference type="AlphaFoldDB" id="A0A6J1TNH6"/>
<reference evidence="3" key="1">
    <citation type="submission" date="2025-08" db="UniProtKB">
        <authorList>
            <consortium name="RefSeq"/>
        </authorList>
    </citation>
    <scope>IDENTIFICATION</scope>
    <source>
        <tissue evidence="3">Whole organism</tissue>
    </source>
</reference>
<feature type="region of interest" description="Disordered" evidence="1">
    <location>
        <begin position="172"/>
        <end position="222"/>
    </location>
</feature>
<evidence type="ECO:0000256" key="1">
    <source>
        <dbReference type="SAM" id="MobiDB-lite"/>
    </source>
</evidence>
<keyword evidence="2" id="KW-1185">Reference proteome</keyword>
<proteinExistence type="predicted"/>
<organism evidence="2 3">
    <name type="scientific">Frankliniella occidentalis</name>
    <name type="common">Western flower thrips</name>
    <name type="synonym">Euthrips occidentalis</name>
    <dbReference type="NCBI Taxonomy" id="133901"/>
    <lineage>
        <taxon>Eukaryota</taxon>
        <taxon>Metazoa</taxon>
        <taxon>Ecdysozoa</taxon>
        <taxon>Arthropoda</taxon>
        <taxon>Hexapoda</taxon>
        <taxon>Insecta</taxon>
        <taxon>Pterygota</taxon>
        <taxon>Neoptera</taxon>
        <taxon>Paraneoptera</taxon>
        <taxon>Thysanoptera</taxon>
        <taxon>Terebrantia</taxon>
        <taxon>Thripoidea</taxon>
        <taxon>Thripidae</taxon>
        <taxon>Frankliniella</taxon>
    </lineage>
</organism>
<accession>A0A6J1TNH6</accession>
<sequence length="252" mass="27507">MCLSQPPLASPPQVRDADDAKTFSATLDAMATRRPSWTTLRGVFKQPASSARPGLPRRFHTKINLNEYWGVLEKVVKVEVSWSQTAKDAERARAAAAAVVAMDVDNEVNENLANERAEQSRMDVDVSEEAIDLTPASRKDDSQLQENVPVVQVIDQVPVYPMKDDIAAVARKSPCKVKAESSPSRREKARRRSAPASPAAPLHCGGSCAPSPSRRVPLGTINGLESRGQLKKNLSPLSAFADNLARRIARQY</sequence>
<dbReference type="GeneID" id="113218283"/>
<evidence type="ECO:0000313" key="3">
    <source>
        <dbReference type="RefSeq" id="XP_026294352.1"/>
    </source>
</evidence>
<feature type="compositionally biased region" description="Basic and acidic residues" evidence="1">
    <location>
        <begin position="177"/>
        <end position="186"/>
    </location>
</feature>